<dbReference type="Proteomes" id="UP000037460">
    <property type="component" value="Unassembled WGS sequence"/>
</dbReference>
<gene>
    <name evidence="1" type="ORF">Ctob_016301</name>
</gene>
<dbReference type="EMBL" id="JWZX01000948">
    <property type="protein sequence ID" value="KOO35206.1"/>
    <property type="molecule type" value="Genomic_DNA"/>
</dbReference>
<sequence length="592" mass="66826">MVQEHVAKLHQSFDAFDKLPRDQPDFVDSWYYERTTLGDLISAFRPSMAAEYPLRPPEVREILRACECAHRLQEELHRCSWKNGTGWEGLEQLLDDPDTQSKYGGNHHAQGFLQQARSELTHMRETEGKVTRLAATIKDALDASHGHDSDEWVSKISKALDEKQSAGSQISKELSGTFKSLEDLEKLRKTYSTPEVDSIAKCAAIARELTDKLMRCSADPEHLDFDDTWLPLYELCRTSRDEGNETPAVKACWETLVQMPVRVEEWLKTIIEFGFQGDDKSLVAMQHDVMVMKQAVKTLGPGRFPGETTAAGRKLVARVELIDQVTQALLVEDAPKVLRLFAQSGGMLEHEYVAHQARLFLCSQAKHILQDMEGRDGKVQKSLEKLLEMQGVLPLELENLLRDVKKLHTLSETLKQHFIALEKMPRDQPEDVKRTTLGDLISAFRPSMAAEYPLRPPEVREILRACECAHRLQEELHRCSWKKGTGWEGLEQLLDDPDTQSKYGGNHHAQGFLQQARSELTHMRETEGKVTRLAATIKDALDASHDVLSSGLWTAYAFGESNAWVSKISKALDEKQSAGSQISKELSGTFKS</sequence>
<proteinExistence type="predicted"/>
<keyword evidence="2" id="KW-1185">Reference proteome</keyword>
<name>A0A0M0K8M3_9EUKA</name>
<evidence type="ECO:0000313" key="1">
    <source>
        <dbReference type="EMBL" id="KOO35206.1"/>
    </source>
</evidence>
<feature type="non-terminal residue" evidence="1">
    <location>
        <position position="592"/>
    </location>
</feature>
<comment type="caution">
    <text evidence="1">The sequence shown here is derived from an EMBL/GenBank/DDBJ whole genome shotgun (WGS) entry which is preliminary data.</text>
</comment>
<dbReference type="AlphaFoldDB" id="A0A0M0K8M3"/>
<accession>A0A0M0K8M3</accession>
<reference evidence="2" key="1">
    <citation type="journal article" date="2015" name="PLoS Genet.">
        <title>Genome Sequence and Transcriptome Analyses of Chrysochromulina tobin: Metabolic Tools for Enhanced Algal Fitness in the Prominent Order Prymnesiales (Haptophyceae).</title>
        <authorList>
            <person name="Hovde B.T."/>
            <person name="Deodato C.R."/>
            <person name="Hunsperger H.M."/>
            <person name="Ryken S.A."/>
            <person name="Yost W."/>
            <person name="Jha R.K."/>
            <person name="Patterson J."/>
            <person name="Monnat R.J. Jr."/>
            <person name="Barlow S.B."/>
            <person name="Starkenburg S.R."/>
            <person name="Cattolico R.A."/>
        </authorList>
    </citation>
    <scope>NUCLEOTIDE SEQUENCE</scope>
    <source>
        <strain evidence="2">CCMP291</strain>
    </source>
</reference>
<evidence type="ECO:0000313" key="2">
    <source>
        <dbReference type="Proteomes" id="UP000037460"/>
    </source>
</evidence>
<organism evidence="1 2">
    <name type="scientific">Chrysochromulina tobinii</name>
    <dbReference type="NCBI Taxonomy" id="1460289"/>
    <lineage>
        <taxon>Eukaryota</taxon>
        <taxon>Haptista</taxon>
        <taxon>Haptophyta</taxon>
        <taxon>Prymnesiophyceae</taxon>
        <taxon>Prymnesiales</taxon>
        <taxon>Chrysochromulinaceae</taxon>
        <taxon>Chrysochromulina</taxon>
    </lineage>
</organism>
<protein>
    <submittedName>
        <fullName evidence="1">Uncharacterized protein</fullName>
    </submittedName>
</protein>